<dbReference type="SUPFAM" id="SSF48695">
    <property type="entry name" value="Multiheme cytochromes"/>
    <property type="match status" value="2"/>
</dbReference>
<dbReference type="AlphaFoldDB" id="A0A1M7YGZ0"/>
<gene>
    <name evidence="5" type="ORF">SAMN02745220_04281</name>
</gene>
<organism evidence="5 6">
    <name type="scientific">Desulfopila aestuarii DSM 18488</name>
    <dbReference type="NCBI Taxonomy" id="1121416"/>
    <lineage>
        <taxon>Bacteria</taxon>
        <taxon>Pseudomonadati</taxon>
        <taxon>Thermodesulfobacteriota</taxon>
        <taxon>Desulfobulbia</taxon>
        <taxon>Desulfobulbales</taxon>
        <taxon>Desulfocapsaceae</taxon>
        <taxon>Desulfopila</taxon>
    </lineage>
</organism>
<proteinExistence type="predicted"/>
<dbReference type="Pfam" id="PF14522">
    <property type="entry name" value="Cytochrome_C7"/>
    <property type="match status" value="1"/>
</dbReference>
<dbReference type="Pfam" id="PF11783">
    <property type="entry name" value="Cytochrome_cB"/>
    <property type="match status" value="1"/>
</dbReference>
<evidence type="ECO:0000256" key="3">
    <source>
        <dbReference type="SAM" id="SignalP"/>
    </source>
</evidence>
<dbReference type="InterPro" id="IPR029467">
    <property type="entry name" value="Cyt_c7-like"/>
</dbReference>
<feature type="region of interest" description="Disordered" evidence="2">
    <location>
        <begin position="41"/>
        <end position="62"/>
    </location>
</feature>
<keyword evidence="6" id="KW-1185">Reference proteome</keyword>
<evidence type="ECO:0000259" key="4">
    <source>
        <dbReference type="Pfam" id="PF14522"/>
    </source>
</evidence>
<feature type="chain" id="PRO_5013291821" evidence="3">
    <location>
        <begin position="21"/>
        <end position="595"/>
    </location>
</feature>
<feature type="domain" description="Cytochrome c7-like" evidence="4">
    <location>
        <begin position="219"/>
        <end position="304"/>
    </location>
</feature>
<dbReference type="PANTHER" id="PTHR35038">
    <property type="entry name" value="DISSIMILATORY SULFITE REDUCTASE SIRA"/>
    <property type="match status" value="1"/>
</dbReference>
<sequence length="595" mass="65410">MKTLCIALFLCMLSCNIAYASDQTHHSKADAIRGGSYQNTLSIQEDDTPNGNGNTNRNNNNGTIEAHASITEYTGPATCISCHDEEAHDALNSVHMQWKGPTPELTNTDGEWLGKAFKGINTFCTYAMTSKGACFSCHVRADGNAPHPPELADVDCLMCHSEIYQRKFVHDPENTETVENILGETMTYVIELLDEDGNSTTVPDFDKMPEGIDMVDVARNVHLPTRYTCLRCHASAGGGDWTKRGDMGRSTANAPVEEDVHLSPEGANLHCINCHSASKHKIGGRGIDLRQTEATDPTCQTCHSSTPHGSSALNRHAEGQVSCQVCHIRTFAKGGSTEMSRDWLIPVWNPAFCSGQGGFVGEEIRASNVTPEYVWFNGTSYVYNIGETIEPDEHGIYHMAKANGAAFDGKSSIVPIKRHRSIMPLHDESNEIVPPAIMWMFMTGRFEDAVTIGMDEEGMTGSYSIIEAEAEMLITHGVDQKEEAPKCNECHDNSGHTPDGSAMLPLTTLGYHTLPDSVKTCTLCHEEKRLSWQATHKVHREERIACTSCHTSEPTGLISKPGILCSSCHERKSWEDESHKKHLEKGLVCIDCHTF</sequence>
<dbReference type="InterPro" id="IPR024673">
    <property type="entry name" value="Octahem_Cyt_c"/>
</dbReference>
<protein>
    <submittedName>
        <fullName evidence="5">Cytochrome c554 and c-prime</fullName>
    </submittedName>
</protein>
<evidence type="ECO:0000256" key="1">
    <source>
        <dbReference type="ARBA" id="ARBA00022729"/>
    </source>
</evidence>
<evidence type="ECO:0000313" key="5">
    <source>
        <dbReference type="EMBL" id="SHO51924.1"/>
    </source>
</evidence>
<name>A0A1M7YGZ0_9BACT</name>
<feature type="signal peptide" evidence="3">
    <location>
        <begin position="1"/>
        <end position="20"/>
    </location>
</feature>
<dbReference type="Proteomes" id="UP000184603">
    <property type="component" value="Unassembled WGS sequence"/>
</dbReference>
<dbReference type="STRING" id="1121416.SAMN02745220_04281"/>
<dbReference type="OrthoDB" id="9788513at2"/>
<keyword evidence="1 3" id="KW-0732">Signal</keyword>
<accession>A0A1M7YGZ0</accession>
<dbReference type="InterPro" id="IPR036280">
    <property type="entry name" value="Multihaem_cyt_sf"/>
</dbReference>
<dbReference type="RefSeq" id="WP_159441344.1">
    <property type="nucleotide sequence ID" value="NZ_FRFE01000030.1"/>
</dbReference>
<reference evidence="5 6" key="1">
    <citation type="submission" date="2016-12" db="EMBL/GenBank/DDBJ databases">
        <authorList>
            <person name="Song W.-J."/>
            <person name="Kurnit D.M."/>
        </authorList>
    </citation>
    <scope>NUCLEOTIDE SEQUENCE [LARGE SCALE GENOMIC DNA]</scope>
    <source>
        <strain evidence="5 6">DSM 18488</strain>
    </source>
</reference>
<dbReference type="Gene3D" id="3.90.10.10">
    <property type="entry name" value="Cytochrome C3"/>
    <property type="match status" value="2"/>
</dbReference>
<evidence type="ECO:0000256" key="2">
    <source>
        <dbReference type="SAM" id="MobiDB-lite"/>
    </source>
</evidence>
<dbReference type="GO" id="GO:0016491">
    <property type="term" value="F:oxidoreductase activity"/>
    <property type="evidence" value="ECO:0007669"/>
    <property type="project" value="TreeGrafter"/>
</dbReference>
<dbReference type="EMBL" id="FRFE01000030">
    <property type="protein sequence ID" value="SHO51924.1"/>
    <property type="molecule type" value="Genomic_DNA"/>
</dbReference>
<dbReference type="PANTHER" id="PTHR35038:SF5">
    <property type="entry name" value="CYTOCHROME C-TYPE PROTEIN NRFB"/>
    <property type="match status" value="1"/>
</dbReference>
<feature type="compositionally biased region" description="Low complexity" evidence="2">
    <location>
        <begin position="49"/>
        <end position="62"/>
    </location>
</feature>
<dbReference type="InterPro" id="IPR051829">
    <property type="entry name" value="Multiheme_Cytochr_ET"/>
</dbReference>
<evidence type="ECO:0000313" key="6">
    <source>
        <dbReference type="Proteomes" id="UP000184603"/>
    </source>
</evidence>